<dbReference type="GO" id="GO:0008107">
    <property type="term" value="F:galactoside 2-alpha-L-fucosyltransferase activity"/>
    <property type="evidence" value="ECO:0007669"/>
    <property type="project" value="InterPro"/>
</dbReference>
<evidence type="ECO:0008006" key="6">
    <source>
        <dbReference type="Google" id="ProtNLM"/>
    </source>
</evidence>
<dbReference type="PANTHER" id="PTHR22898">
    <property type="entry name" value="UNCHARACTERIZED GLYCOSOL TRANSFERASE-RELATED"/>
    <property type="match status" value="1"/>
</dbReference>
<dbReference type="GO" id="GO:0005975">
    <property type="term" value="P:carbohydrate metabolic process"/>
    <property type="evidence" value="ECO:0007669"/>
    <property type="project" value="InterPro"/>
</dbReference>
<evidence type="ECO:0000256" key="1">
    <source>
        <dbReference type="ARBA" id="ARBA00022676"/>
    </source>
</evidence>
<dbReference type="EMBL" id="CAJFCW020000005">
    <property type="protein sequence ID" value="CAG9118142.1"/>
    <property type="molecule type" value="Genomic_DNA"/>
</dbReference>
<evidence type="ECO:0000256" key="2">
    <source>
        <dbReference type="ARBA" id="ARBA00022679"/>
    </source>
</evidence>
<dbReference type="OrthoDB" id="5854901at2759"/>
<protein>
    <recommendedName>
        <fullName evidence="6">L-Fucosyltransferase</fullName>
    </recommendedName>
</protein>
<proteinExistence type="predicted"/>
<keyword evidence="3" id="KW-0812">Transmembrane</keyword>
<dbReference type="GO" id="GO:0016020">
    <property type="term" value="C:membrane"/>
    <property type="evidence" value="ECO:0007669"/>
    <property type="project" value="InterPro"/>
</dbReference>
<dbReference type="EMBL" id="CAJFDH010000005">
    <property type="protein sequence ID" value="CAD5223531.1"/>
    <property type="molecule type" value="Genomic_DNA"/>
</dbReference>
<comment type="caution">
    <text evidence="4">The sequence shown here is derived from an EMBL/GenBank/DDBJ whole genome shotgun (WGS) entry which is preliminary data.</text>
</comment>
<reference evidence="4" key="1">
    <citation type="submission" date="2020-09" db="EMBL/GenBank/DDBJ databases">
        <authorList>
            <person name="Kikuchi T."/>
        </authorList>
    </citation>
    <scope>NUCLEOTIDE SEQUENCE</scope>
    <source>
        <strain evidence="4">SH1</strain>
    </source>
</reference>
<dbReference type="Proteomes" id="UP000614601">
    <property type="component" value="Unassembled WGS sequence"/>
</dbReference>
<dbReference type="InterPro" id="IPR002516">
    <property type="entry name" value="Glyco_trans_11"/>
</dbReference>
<dbReference type="Pfam" id="PF01531">
    <property type="entry name" value="Glyco_transf_11"/>
    <property type="match status" value="1"/>
</dbReference>
<accession>A0A811L748</accession>
<dbReference type="AlphaFoldDB" id="A0A811L748"/>
<keyword evidence="3" id="KW-0472">Membrane</keyword>
<evidence type="ECO:0000256" key="3">
    <source>
        <dbReference type="SAM" id="Phobius"/>
    </source>
</evidence>
<organism evidence="4 5">
    <name type="scientific">Bursaphelenchus okinawaensis</name>
    <dbReference type="NCBI Taxonomy" id="465554"/>
    <lineage>
        <taxon>Eukaryota</taxon>
        <taxon>Metazoa</taxon>
        <taxon>Ecdysozoa</taxon>
        <taxon>Nematoda</taxon>
        <taxon>Chromadorea</taxon>
        <taxon>Rhabditida</taxon>
        <taxon>Tylenchina</taxon>
        <taxon>Tylenchomorpha</taxon>
        <taxon>Aphelenchoidea</taxon>
        <taxon>Aphelenchoididae</taxon>
        <taxon>Bursaphelenchus</taxon>
    </lineage>
</organism>
<keyword evidence="5" id="KW-1185">Reference proteome</keyword>
<name>A0A811L748_9BILA</name>
<sequence length="380" mass="44109">MAISINQQLVSVSKIIIIFGLLYLIISFYSQDYTPDAIGQIEQISVRLKRSAPDKYIGLAFGSCNGLANQMQRHASLLGIGKQINRTPFIDDRSACSRAVLPELVAAMPNFYKGILLLRPNQPKKAAVPFNVNICQFVNASVLDGKYESEKYVKLRSYLLQSYKYFHYMKPEIREVFKFSVEQNDFVNRFAMELMGNSTSHKVCVHSRRGDFVHHPFLLASKHSFTNPALQFITNRLKKEHKNLGLILIGEDKKFDKDVKYDKNIFKEVYHPSGLSRTQDMLFSSKYCDTLLITASGSTFGWWIGYLMAEEKQKNIFYNFVATKNAKDCRDRYDFDTYPPEWTRLRLQNGTNGHVVVEKRWHKEIVQQEKAEVYRKWLKF</sequence>
<evidence type="ECO:0000313" key="5">
    <source>
        <dbReference type="Proteomes" id="UP000614601"/>
    </source>
</evidence>
<keyword evidence="1" id="KW-0328">Glycosyltransferase</keyword>
<keyword evidence="3" id="KW-1133">Transmembrane helix</keyword>
<feature type="transmembrane region" description="Helical" evidence="3">
    <location>
        <begin position="12"/>
        <end position="30"/>
    </location>
</feature>
<evidence type="ECO:0000313" key="4">
    <source>
        <dbReference type="EMBL" id="CAD5223531.1"/>
    </source>
</evidence>
<keyword evidence="2" id="KW-0808">Transferase</keyword>
<dbReference type="Proteomes" id="UP000783686">
    <property type="component" value="Unassembled WGS sequence"/>
</dbReference>
<dbReference type="PANTHER" id="PTHR22898:SF3">
    <property type="entry name" value="ALPHA-1,2-FUCOSYLTRANSFERASE-RELATED"/>
    <property type="match status" value="1"/>
</dbReference>
<gene>
    <name evidence="4" type="ORF">BOKJ2_LOCUS10301</name>
</gene>
<dbReference type="InterPro" id="IPR052501">
    <property type="entry name" value="Alpha-1-2_FucT"/>
</dbReference>